<dbReference type="PROSITE" id="PS00107">
    <property type="entry name" value="PROTEIN_KINASE_ATP"/>
    <property type="match status" value="1"/>
</dbReference>
<accession>A0A0L0D1F1</accession>
<dbReference type="OrthoDB" id="341578at2759"/>
<evidence type="ECO:0000256" key="4">
    <source>
        <dbReference type="ARBA" id="ARBA00022840"/>
    </source>
</evidence>
<feature type="compositionally biased region" description="Acidic residues" evidence="7">
    <location>
        <begin position="732"/>
        <end position="742"/>
    </location>
</feature>
<dbReference type="EMBL" id="GL349433">
    <property type="protein sequence ID" value="KNC46184.1"/>
    <property type="molecule type" value="Genomic_DNA"/>
</dbReference>
<feature type="compositionally biased region" description="Basic residues" evidence="7">
    <location>
        <begin position="1523"/>
        <end position="1533"/>
    </location>
</feature>
<dbReference type="InterPro" id="IPR000719">
    <property type="entry name" value="Prot_kinase_dom"/>
</dbReference>
<feature type="region of interest" description="Disordered" evidence="7">
    <location>
        <begin position="1142"/>
        <end position="1182"/>
    </location>
</feature>
<dbReference type="Proteomes" id="UP000054408">
    <property type="component" value="Unassembled WGS sequence"/>
</dbReference>
<keyword evidence="9" id="KW-0723">Serine/threonine-protein kinase</keyword>
<dbReference type="PANTHER" id="PTHR11042">
    <property type="entry name" value="EUKARYOTIC TRANSLATION INITIATION FACTOR 2-ALPHA KINASE EIF2-ALPHA KINASE -RELATED"/>
    <property type="match status" value="1"/>
</dbReference>
<dbReference type="GeneID" id="25560116"/>
<evidence type="ECO:0000313" key="9">
    <source>
        <dbReference type="EMBL" id="KNC46184.1"/>
    </source>
</evidence>
<dbReference type="eggNOG" id="KOG1035">
    <property type="taxonomic scope" value="Eukaryota"/>
</dbReference>
<keyword evidence="3 9" id="KW-0418">Kinase</keyword>
<dbReference type="PROSITE" id="PS50011">
    <property type="entry name" value="PROTEIN_KINASE_DOM"/>
    <property type="match status" value="2"/>
</dbReference>
<dbReference type="RefSeq" id="XP_013763159.1">
    <property type="nucleotide sequence ID" value="XM_013907705.1"/>
</dbReference>
<keyword evidence="1" id="KW-0808">Transferase</keyword>
<name>A0A0L0D1F1_THETB</name>
<organism evidence="9 10">
    <name type="scientific">Thecamonas trahens ATCC 50062</name>
    <dbReference type="NCBI Taxonomy" id="461836"/>
    <lineage>
        <taxon>Eukaryota</taxon>
        <taxon>Apusozoa</taxon>
        <taxon>Apusomonadida</taxon>
        <taxon>Apusomonadidae</taxon>
        <taxon>Thecamonas</taxon>
    </lineage>
</organism>
<feature type="region of interest" description="Disordered" evidence="7">
    <location>
        <begin position="590"/>
        <end position="610"/>
    </location>
</feature>
<evidence type="ECO:0000256" key="5">
    <source>
        <dbReference type="ARBA" id="ARBA00037982"/>
    </source>
</evidence>
<feature type="region of interest" description="Disordered" evidence="7">
    <location>
        <begin position="705"/>
        <end position="742"/>
    </location>
</feature>
<dbReference type="Gene3D" id="3.30.930.10">
    <property type="entry name" value="Bira Bifunctional Protein, Domain 2"/>
    <property type="match status" value="2"/>
</dbReference>
<comment type="similarity">
    <text evidence="5">Belongs to the protein kinase superfamily. Ser/Thr protein kinase family. GCN2 subfamily.</text>
</comment>
<evidence type="ECO:0000256" key="7">
    <source>
        <dbReference type="SAM" id="MobiDB-lite"/>
    </source>
</evidence>
<feature type="region of interest" description="Disordered" evidence="7">
    <location>
        <begin position="1720"/>
        <end position="1744"/>
    </location>
</feature>
<sequence length="1871" mass="198118">MNDLLVPLIDEALATGDVVIFDLASELRNYVSEHNTEARSLREEMLERTKTVASPSRPPFASSAPDDGPSPLASPVPVVASPMLRSPASPALRAAHHEPVAATDPSGLNWTAGGPDAGGAPSSASPHGSAGSSPISSTENTPHASPRKRAPVYSRSESVHVPHIPDFFAALSHGASNAGVPVVLIDMQLSPVVDLMLASSLTLRVKELSAMPSLITHPALVPWRDAFLDTSAHTATLAMADFEVSVALSAFTGHAFSELVVRPLVAQILDALAALSAAGFSHGLLSAATVVNTNGRIKLWGYGLQPMLDMLTSSDDAASLDRSSRSSSRAGPGSSALSRRIDAAAAALARDVWALGILVSELLSGVPAPPQSAARKQVPPSPPGASPLAVSFLEACFSVGTLAPARRKSATRLVSATSIESLLAHPWLADLESPAATPPGGHLRVSSNASSLGFDSGTGLSPTMRAFFPSQSPGDSSLLSNTTPHPIGSPGGTLPLTAGASGYSRYAADFEEIGMLGKGGFGSVWKVRNRLDGRLYAVKKVVLDGFDSVTDSKIRREVITLSKLNHQYVVRYFQAWIEYVDEADIEPGYSDYADPSYSDDDTSDSPADPADALDSARGLLAFPGAEPDASKPFDFAFSPLANPITPSASMDNIARFSFDTTLSAAAGSLASGSEYSDDYSDDDADQDAVVFGGGVHGHISADDEYEYYSDDDGEPAANLPSDLIQFGGGARDDDDNNDDDNLNETVLETNRAGLAFGVPAARQRQCLFIQMEYCSHRTLRTLIDEAILTTDEKWKLLRQITEGLAYLHEMGIIHRDLKPDNVFLDMNSVVKLGDFGLATDNVPTPAPAAPPLASTSGTTLAPVHEADELGELGTLLPDPDMMIHELELSGADDNMTRGIGTPIYRAPEVTSATSATYTEAVDMYALGIILLELFLPFTSGTDRVITISRLREAHQLPQAFADEWPSVAALVLALTQADAAARPTAAQVLRSEHMPIREEDMLVSQVIDVIAAKEQSKYRRALLESLFVFAAHDRVTNPPSVSSSKSGLHHAAKRRFHSTLLTRIVDVLASLGSSHGMVRVEVPVLYAQLGFELLASDLDHAAKHRFIDSTGQILHLPASLTTPFARFIARHRVTDFRRHGVGQMYSAPPTKSAAPDAPAASGSAASSQAVDDKPPPPRHVSATTAAGFELGYTFDIVVPVPERSAAEEEADPWQPAAYPLGPQFVGGMPGTTPHLSASFKSMRAMPADRPPIVGALVELLGVFDEMVSAFSPHLEGYALYVNHVALFESIASLAGVPASMLSPLATAFSEHGAGGWPLLRTLLPDVMPKLTPAALSQLDSMLGQGLRGPLALMLSQLHPLVELVPALAPVFACLRMVHDHASYMGWELPILLDLTCLAGYQAHSGIMYALAKSVPGATKHEPPRWAVLARGGEYTRLVNLVAYSEELAPVSAVALGSVVYVQKLASVVYEQLHESMADVGALVTMRQRRVVSDQAGGASRRIVSSTSVNADLGTMASMDQSMRRRRKKRRNKLARSTSMVVADAAGTGSGLAAADVSGPRAEVLRARAAVLGKDVLAVTADAMVVTLAPPEGNKRSSRLRAHLTRLRLWVADQLRHNGVAATLAYDEAVSIAHAAEEAKANLVPYLLLVDKPPESKAGLRDRSVSLRLVDVAILKEAPIAPDPVVAATIIRRVRTDAMAQCAAAGVLNPSLAALEAMHAAPPPAHAAPPPSREPVPSPKSARPASVDVDAVAAHAVTKSAGPGGSSEAEMIGRARGVLAKRLALLGATIEPEAMVLVAMPKIPGSVLYDAATNTSRANVATARVELRRRHGKYRVLLDKMYSLLDDLSPHVAIVWLYSDRDHGVVMLDFGH</sequence>
<dbReference type="PROSITE" id="PS00108">
    <property type="entry name" value="PROTEIN_KINASE_ST"/>
    <property type="match status" value="1"/>
</dbReference>
<keyword evidence="2 6" id="KW-0547">Nucleotide-binding</keyword>
<feature type="compositionally biased region" description="Low complexity" evidence="7">
    <location>
        <begin position="1146"/>
        <end position="1169"/>
    </location>
</feature>
<feature type="compositionally biased region" description="Low complexity" evidence="7">
    <location>
        <begin position="112"/>
        <end position="137"/>
    </location>
</feature>
<feature type="region of interest" description="Disordered" evidence="7">
    <location>
        <begin position="45"/>
        <end position="154"/>
    </location>
</feature>
<dbReference type="InterPro" id="IPR008271">
    <property type="entry name" value="Ser/Thr_kinase_AS"/>
</dbReference>
<evidence type="ECO:0000313" key="10">
    <source>
        <dbReference type="Proteomes" id="UP000054408"/>
    </source>
</evidence>
<feature type="compositionally biased region" description="Acidic residues" evidence="7">
    <location>
        <begin position="705"/>
        <end position="714"/>
    </location>
</feature>
<feature type="region of interest" description="Disordered" evidence="7">
    <location>
        <begin position="471"/>
        <end position="490"/>
    </location>
</feature>
<dbReference type="InterPro" id="IPR050339">
    <property type="entry name" value="CC_SR_Kinase"/>
</dbReference>
<dbReference type="STRING" id="461836.A0A0L0D1F1"/>
<dbReference type="InterPro" id="IPR017441">
    <property type="entry name" value="Protein_kinase_ATP_BS"/>
</dbReference>
<protein>
    <submittedName>
        <fullName evidence="9">Serine/threonine protein kinase</fullName>
    </submittedName>
</protein>
<dbReference type="SMART" id="SM00220">
    <property type="entry name" value="S_TKc"/>
    <property type="match status" value="1"/>
</dbReference>
<evidence type="ECO:0000256" key="6">
    <source>
        <dbReference type="PROSITE-ProRule" id="PRU10141"/>
    </source>
</evidence>
<dbReference type="GO" id="GO:0004694">
    <property type="term" value="F:eukaryotic translation initiation factor 2alpha kinase activity"/>
    <property type="evidence" value="ECO:0007669"/>
    <property type="project" value="TreeGrafter"/>
</dbReference>
<dbReference type="Pfam" id="PF00069">
    <property type="entry name" value="Pkinase"/>
    <property type="match status" value="3"/>
</dbReference>
<keyword evidence="4 6" id="KW-0067">ATP-binding</keyword>
<dbReference type="PANTHER" id="PTHR11042:SF136">
    <property type="entry name" value="EIF-2-ALPHA KINASE GCN2"/>
    <property type="match status" value="1"/>
</dbReference>
<evidence type="ECO:0000259" key="8">
    <source>
        <dbReference type="PROSITE" id="PS50011"/>
    </source>
</evidence>
<dbReference type="InterPro" id="IPR045864">
    <property type="entry name" value="aa-tRNA-synth_II/BPL/LPL"/>
</dbReference>
<feature type="binding site" evidence="6">
    <location>
        <position position="540"/>
    </location>
    <ligand>
        <name>ATP</name>
        <dbReference type="ChEBI" id="CHEBI:30616"/>
    </ligand>
</feature>
<feature type="compositionally biased region" description="Pro residues" evidence="7">
    <location>
        <begin position="1720"/>
        <end position="1737"/>
    </location>
</feature>
<gene>
    <name evidence="9" type="ORF">AMSG_00303</name>
</gene>
<dbReference type="Gene3D" id="3.30.200.20">
    <property type="entry name" value="Phosphorylase Kinase, domain 1"/>
    <property type="match status" value="1"/>
</dbReference>
<feature type="region of interest" description="Disordered" evidence="7">
    <location>
        <begin position="671"/>
        <end position="691"/>
    </location>
</feature>
<dbReference type="GO" id="GO:0005829">
    <property type="term" value="C:cytosol"/>
    <property type="evidence" value="ECO:0007669"/>
    <property type="project" value="TreeGrafter"/>
</dbReference>
<dbReference type="GO" id="GO:0005634">
    <property type="term" value="C:nucleus"/>
    <property type="evidence" value="ECO:0007669"/>
    <property type="project" value="TreeGrafter"/>
</dbReference>
<feature type="domain" description="Protein kinase" evidence="8">
    <location>
        <begin position="153"/>
        <end position="428"/>
    </location>
</feature>
<dbReference type="Gene3D" id="1.10.510.10">
    <property type="entry name" value="Transferase(Phosphotransferase) domain 1"/>
    <property type="match status" value="2"/>
</dbReference>
<evidence type="ECO:0000256" key="3">
    <source>
        <dbReference type="ARBA" id="ARBA00022777"/>
    </source>
</evidence>
<dbReference type="GO" id="GO:0005524">
    <property type="term" value="F:ATP binding"/>
    <property type="evidence" value="ECO:0007669"/>
    <property type="project" value="UniProtKB-UniRule"/>
</dbReference>
<reference evidence="9 10" key="1">
    <citation type="submission" date="2010-05" db="EMBL/GenBank/DDBJ databases">
        <title>The Genome Sequence of Thecamonas trahens ATCC 50062.</title>
        <authorList>
            <consortium name="The Broad Institute Genome Sequencing Platform"/>
            <person name="Russ C."/>
            <person name="Cuomo C."/>
            <person name="Shea T."/>
            <person name="Young S.K."/>
            <person name="Zeng Q."/>
            <person name="Koehrsen M."/>
            <person name="Haas B."/>
            <person name="Borodovsky M."/>
            <person name="Guigo R."/>
            <person name="Alvarado L."/>
            <person name="Berlin A."/>
            <person name="Bochicchio J."/>
            <person name="Borenstein D."/>
            <person name="Chapman S."/>
            <person name="Chen Z."/>
            <person name="Freedman E."/>
            <person name="Gellesch M."/>
            <person name="Goldberg J."/>
            <person name="Griggs A."/>
            <person name="Gujja S."/>
            <person name="Heilman E."/>
            <person name="Heiman D."/>
            <person name="Hepburn T."/>
            <person name="Howarth C."/>
            <person name="Jen D."/>
            <person name="Larson L."/>
            <person name="Mehta T."/>
            <person name="Park D."/>
            <person name="Pearson M."/>
            <person name="Roberts A."/>
            <person name="Saif S."/>
            <person name="Shenoy N."/>
            <person name="Sisk P."/>
            <person name="Stolte C."/>
            <person name="Sykes S."/>
            <person name="Thomson T."/>
            <person name="Walk T."/>
            <person name="White J."/>
            <person name="Yandava C."/>
            <person name="Burger G."/>
            <person name="Gray M.W."/>
            <person name="Holland P.W.H."/>
            <person name="King N."/>
            <person name="Lang F.B.F."/>
            <person name="Roger A.J."/>
            <person name="Ruiz-Trillo I."/>
            <person name="Lander E."/>
            <person name="Nusbaum C."/>
        </authorList>
    </citation>
    <scope>NUCLEOTIDE SEQUENCE [LARGE SCALE GENOMIC DNA]</scope>
    <source>
        <strain evidence="9 10">ATCC 50062</strain>
    </source>
</reference>
<proteinExistence type="inferred from homology"/>
<feature type="region of interest" description="Disordered" evidence="7">
    <location>
        <begin position="1518"/>
        <end position="1537"/>
    </location>
</feature>
<feature type="compositionally biased region" description="Polar residues" evidence="7">
    <location>
        <begin position="471"/>
        <end position="484"/>
    </location>
</feature>
<evidence type="ECO:0000256" key="2">
    <source>
        <dbReference type="ARBA" id="ARBA00022741"/>
    </source>
</evidence>
<feature type="compositionally biased region" description="Low complexity" evidence="7">
    <location>
        <begin position="53"/>
        <end position="82"/>
    </location>
</feature>
<keyword evidence="10" id="KW-1185">Reference proteome</keyword>
<dbReference type="InterPro" id="IPR011009">
    <property type="entry name" value="Kinase-like_dom_sf"/>
</dbReference>
<evidence type="ECO:0000256" key="1">
    <source>
        <dbReference type="ARBA" id="ARBA00022679"/>
    </source>
</evidence>
<feature type="domain" description="Protein kinase" evidence="8">
    <location>
        <begin position="510"/>
        <end position="996"/>
    </location>
</feature>
<dbReference type="SUPFAM" id="SSF56112">
    <property type="entry name" value="Protein kinase-like (PK-like)"/>
    <property type="match status" value="2"/>
</dbReference>
<feature type="compositionally biased region" description="Acidic residues" evidence="7">
    <location>
        <begin position="675"/>
        <end position="686"/>
    </location>
</feature>